<evidence type="ECO:0000313" key="2">
    <source>
        <dbReference type="Proteomes" id="UP001163105"/>
    </source>
</evidence>
<reference evidence="1" key="1">
    <citation type="submission" date="2023-01" db="EMBL/GenBank/DDBJ databases">
        <title>The growth and conidiation of Purpureocillium lavendulum are regulated by nitrogen source and histone H3K14 acetylation.</title>
        <authorList>
            <person name="Tang P."/>
            <person name="Han J."/>
            <person name="Zhang C."/>
            <person name="Tang P."/>
            <person name="Qi F."/>
            <person name="Zhang K."/>
            <person name="Liang L."/>
        </authorList>
    </citation>
    <scope>NUCLEOTIDE SEQUENCE</scope>
    <source>
        <strain evidence="1">YMF1.00683</strain>
    </source>
</reference>
<protein>
    <submittedName>
        <fullName evidence="1">Acid phosphatase (PhoG)</fullName>
    </submittedName>
</protein>
<gene>
    <name evidence="1" type="ORF">O9K51_05701</name>
</gene>
<dbReference type="Proteomes" id="UP001163105">
    <property type="component" value="Unassembled WGS sequence"/>
</dbReference>
<name>A0AB34FST7_9HYPO</name>
<accession>A0AB34FST7</accession>
<sequence length="112" mass="12963">MGPLAHRGSREDEQMCMRQLTHLLENMRPRDARGKADRTRNLCLDCCKYRPTRRGYWAAQLARTDTSGWGRSEGELWQSAVKWFAAGIKVQCPACRLAEHMAEELETVRARR</sequence>
<comment type="caution">
    <text evidence="1">The sequence shown here is derived from an EMBL/GenBank/DDBJ whole genome shotgun (WGS) entry which is preliminary data.</text>
</comment>
<organism evidence="1 2">
    <name type="scientific">Purpureocillium lavendulum</name>
    <dbReference type="NCBI Taxonomy" id="1247861"/>
    <lineage>
        <taxon>Eukaryota</taxon>
        <taxon>Fungi</taxon>
        <taxon>Dikarya</taxon>
        <taxon>Ascomycota</taxon>
        <taxon>Pezizomycotina</taxon>
        <taxon>Sordariomycetes</taxon>
        <taxon>Hypocreomycetidae</taxon>
        <taxon>Hypocreales</taxon>
        <taxon>Ophiocordycipitaceae</taxon>
        <taxon>Purpureocillium</taxon>
    </lineage>
</organism>
<keyword evidence="2" id="KW-1185">Reference proteome</keyword>
<dbReference type="EMBL" id="JAQHRD010000004">
    <property type="protein sequence ID" value="KAJ6442148.1"/>
    <property type="molecule type" value="Genomic_DNA"/>
</dbReference>
<evidence type="ECO:0000313" key="1">
    <source>
        <dbReference type="EMBL" id="KAJ6442148.1"/>
    </source>
</evidence>
<dbReference type="AlphaFoldDB" id="A0AB34FST7"/>
<proteinExistence type="predicted"/>